<organism evidence="1 2">
    <name type="scientific">Pyropia yezoensis</name>
    <name type="common">Susabi-nori</name>
    <name type="synonym">Porphyra yezoensis</name>
    <dbReference type="NCBI Taxonomy" id="2788"/>
    <lineage>
        <taxon>Eukaryota</taxon>
        <taxon>Rhodophyta</taxon>
        <taxon>Bangiophyceae</taxon>
        <taxon>Bangiales</taxon>
        <taxon>Bangiaceae</taxon>
        <taxon>Pyropia</taxon>
    </lineage>
</organism>
<gene>
    <name evidence="1" type="ORF">I4F81_012872</name>
</gene>
<comment type="caution">
    <text evidence="1">The sequence shown here is derived from an EMBL/GenBank/DDBJ whole genome shotgun (WGS) entry which is preliminary data.</text>
</comment>
<accession>A0ACC3CJN1</accession>
<keyword evidence="2" id="KW-1185">Reference proteome</keyword>
<name>A0ACC3CJN1_PYRYE</name>
<sequence>MGSDDGAATASAQAEAIKDLQARLAAAKAANAALQAVVDADNEAVKASAKGKHIVHSAFGNIDDITVGKTGVYLQNFELPRRAARPGGLPVPFEPNEV</sequence>
<dbReference type="Proteomes" id="UP000798662">
    <property type="component" value="Chromosome 3"/>
</dbReference>
<proteinExistence type="predicted"/>
<reference evidence="1" key="1">
    <citation type="submission" date="2019-11" db="EMBL/GenBank/DDBJ databases">
        <title>Nori genome reveals adaptations in red seaweeds to the harsh intertidal environment.</title>
        <authorList>
            <person name="Wang D."/>
            <person name="Mao Y."/>
        </authorList>
    </citation>
    <scope>NUCLEOTIDE SEQUENCE</scope>
    <source>
        <tissue evidence="1">Gametophyte</tissue>
    </source>
</reference>
<dbReference type="EMBL" id="CM020620">
    <property type="protein sequence ID" value="KAK1870412.1"/>
    <property type="molecule type" value="Genomic_DNA"/>
</dbReference>
<protein>
    <submittedName>
        <fullName evidence="1">Uncharacterized protein</fullName>
    </submittedName>
</protein>
<evidence type="ECO:0000313" key="2">
    <source>
        <dbReference type="Proteomes" id="UP000798662"/>
    </source>
</evidence>
<evidence type="ECO:0000313" key="1">
    <source>
        <dbReference type="EMBL" id="KAK1870412.1"/>
    </source>
</evidence>